<dbReference type="Pfam" id="PF00018">
    <property type="entry name" value="SH3_1"/>
    <property type="match status" value="1"/>
</dbReference>
<feature type="compositionally biased region" description="Basic and acidic residues" evidence="3">
    <location>
        <begin position="610"/>
        <end position="711"/>
    </location>
</feature>
<protein>
    <recommendedName>
        <fullName evidence="4">SH3 domain-containing protein</fullName>
    </recommendedName>
</protein>
<keyword evidence="1 2" id="KW-0728">SH3 domain</keyword>
<organism evidence="5 6">
    <name type="scientific">Neocallimastix californiae</name>
    <dbReference type="NCBI Taxonomy" id="1754190"/>
    <lineage>
        <taxon>Eukaryota</taxon>
        <taxon>Fungi</taxon>
        <taxon>Fungi incertae sedis</taxon>
        <taxon>Chytridiomycota</taxon>
        <taxon>Chytridiomycota incertae sedis</taxon>
        <taxon>Neocallimastigomycetes</taxon>
        <taxon>Neocallimastigales</taxon>
        <taxon>Neocallimastigaceae</taxon>
        <taxon>Neocallimastix</taxon>
    </lineage>
</organism>
<dbReference type="PROSITE" id="PS50002">
    <property type="entry name" value="SH3"/>
    <property type="match status" value="1"/>
</dbReference>
<dbReference type="InterPro" id="IPR001452">
    <property type="entry name" value="SH3_domain"/>
</dbReference>
<feature type="compositionally biased region" description="Polar residues" evidence="3">
    <location>
        <begin position="741"/>
        <end position="820"/>
    </location>
</feature>
<proteinExistence type="predicted"/>
<feature type="compositionally biased region" description="Basic and acidic residues" evidence="3">
    <location>
        <begin position="487"/>
        <end position="496"/>
    </location>
</feature>
<dbReference type="Proteomes" id="UP000193920">
    <property type="component" value="Unassembled WGS sequence"/>
</dbReference>
<sequence>MNMSSNYGSNGRNNNPMNMNSNYGSNGRNNNPMNMNSNNNMNSNYNFSNNRNNDPLSPNNMNNINDFNQENVNMNIDNRGSYEAEEEEDINSGNMSFEKLIKDKPQPINVFDRESNPNRTSSLLGEDDIDRLNGYIKNDNMKNLKVENENDNFIPSYYGNNNIEEEDNFENDIPFEFRNLQTFRVIHNFVPHRFDELKVEKGNLLKIIKSFEDGWALCYNINTKNKGFIPKNKLRIVDESINNETNDHLKNFERSNKNINKSSNPVNNSNNNNINSNTISNNSNNDSNNNNINKINIDNKANQFNLDIDQNNKNEAIDKDDDVKVIPNFPKGQLILKFNGKENNKNIGHQIIIEDNMLSHNNSCHVVLDYADTSISTNNTPNLRSPGGSNIDSSFEHLSPNDNIKKNFRPTKSKLSIDFEDISIDNDNDNNNESNDISMSLADNSILSQPSVQNLSLGRQLMTSQNLKNPSMKHQRRRSSSQPIISEDEKYTKEPMNKNNPKLKSQGGDEFNSFDENRHDNELISESFDSLGIDTSAYVNNNIDGYNENKSNYSNINKEQFDEDSGYRKDNENNYAIPMNNYNYLSEPRRRSRAIKEDYPVLPDYPNYKTEPRSRNKDNEYNYDRNPRVDPRDDPRDELQYERERRYNYREHDGPRFGPRDYQRNEPRDYQRNDPRGYHRDDLRDDPRYDPRYERERNFDSRDRENPRDGPRINIKSPSSASSNYNNERNNQRNEPTENTSFRSNPRTPTGNTSFRSNPRTPRSPTGNTSFRSNPRTPRSPTGNTSFRSNPRTPTGNTSFRNDPRSPNSTNFRNERNPNINYMGDTKLQDDKRDEFRSPNPNINYRNEQEKPQGYINQY</sequence>
<comment type="caution">
    <text evidence="5">The sequence shown here is derived from an EMBL/GenBank/DDBJ whole genome shotgun (WGS) entry which is preliminary data.</text>
</comment>
<evidence type="ECO:0000256" key="3">
    <source>
        <dbReference type="SAM" id="MobiDB-lite"/>
    </source>
</evidence>
<dbReference type="OrthoDB" id="5340910at2759"/>
<feature type="compositionally biased region" description="Low complexity" evidence="3">
    <location>
        <begin position="257"/>
        <end position="294"/>
    </location>
</feature>
<dbReference type="Gene3D" id="2.30.30.40">
    <property type="entry name" value="SH3 Domains"/>
    <property type="match status" value="1"/>
</dbReference>
<reference evidence="5 6" key="1">
    <citation type="submission" date="2016-08" db="EMBL/GenBank/DDBJ databases">
        <title>A Parts List for Fungal Cellulosomes Revealed by Comparative Genomics.</title>
        <authorList>
            <consortium name="DOE Joint Genome Institute"/>
            <person name="Haitjema C.H."/>
            <person name="Gilmore S.P."/>
            <person name="Henske J.K."/>
            <person name="Solomon K.V."/>
            <person name="De Groot R."/>
            <person name="Kuo A."/>
            <person name="Mondo S.J."/>
            <person name="Salamov A.A."/>
            <person name="Labutti K."/>
            <person name="Zhao Z."/>
            <person name="Chiniquy J."/>
            <person name="Barry K."/>
            <person name="Brewer H.M."/>
            <person name="Purvine S.O."/>
            <person name="Wright A.T."/>
            <person name="Boxma B."/>
            <person name="Van Alen T."/>
            <person name="Hackstein J.H."/>
            <person name="Baker S.E."/>
            <person name="Grigoriev I.V."/>
            <person name="O'Malley M.A."/>
        </authorList>
    </citation>
    <scope>NUCLEOTIDE SEQUENCE [LARGE SCALE GENOMIC DNA]</scope>
    <source>
        <strain evidence="5 6">G1</strain>
    </source>
</reference>
<evidence type="ECO:0000256" key="1">
    <source>
        <dbReference type="ARBA" id="ARBA00022443"/>
    </source>
</evidence>
<name>A0A1Y2B7H1_9FUNG</name>
<dbReference type="SMART" id="SM00326">
    <property type="entry name" value="SH3"/>
    <property type="match status" value="1"/>
</dbReference>
<dbReference type="SUPFAM" id="SSF50044">
    <property type="entry name" value="SH3-domain"/>
    <property type="match status" value="1"/>
</dbReference>
<gene>
    <name evidence="5" type="ORF">LY90DRAFT_705470</name>
</gene>
<evidence type="ECO:0000259" key="4">
    <source>
        <dbReference type="PROSITE" id="PS50002"/>
    </source>
</evidence>
<feature type="region of interest" description="Disordered" evidence="3">
    <location>
        <begin position="595"/>
        <end position="859"/>
    </location>
</feature>
<evidence type="ECO:0000313" key="5">
    <source>
        <dbReference type="EMBL" id="ORY30045.1"/>
    </source>
</evidence>
<feature type="compositionally biased region" description="Basic and acidic residues" evidence="3">
    <location>
        <begin position="827"/>
        <end position="837"/>
    </location>
</feature>
<feature type="compositionally biased region" description="Low complexity" evidence="3">
    <location>
        <begin position="1"/>
        <end position="65"/>
    </location>
</feature>
<keyword evidence="6" id="KW-1185">Reference proteome</keyword>
<feature type="region of interest" description="Disordered" evidence="3">
    <location>
        <begin position="1"/>
        <end position="67"/>
    </location>
</feature>
<feature type="domain" description="SH3" evidence="4">
    <location>
        <begin position="178"/>
        <end position="239"/>
    </location>
</feature>
<feature type="region of interest" description="Disordered" evidence="3">
    <location>
        <begin position="465"/>
        <end position="516"/>
    </location>
</feature>
<dbReference type="AlphaFoldDB" id="A0A1Y2B7H1"/>
<dbReference type="InterPro" id="IPR036028">
    <property type="entry name" value="SH3-like_dom_sf"/>
</dbReference>
<accession>A0A1Y2B7H1</accession>
<feature type="region of interest" description="Disordered" evidence="3">
    <location>
        <begin position="253"/>
        <end position="294"/>
    </location>
</feature>
<evidence type="ECO:0000256" key="2">
    <source>
        <dbReference type="PROSITE-ProRule" id="PRU00192"/>
    </source>
</evidence>
<evidence type="ECO:0000313" key="6">
    <source>
        <dbReference type="Proteomes" id="UP000193920"/>
    </source>
</evidence>
<dbReference type="EMBL" id="MCOG01000176">
    <property type="protein sequence ID" value="ORY30045.1"/>
    <property type="molecule type" value="Genomic_DNA"/>
</dbReference>